<feature type="domain" description="Pyrroline-5-carboxylate reductase catalytic N-terminal" evidence="7">
    <location>
        <begin position="9"/>
        <end position="101"/>
    </location>
</feature>
<feature type="binding site" evidence="6">
    <location>
        <begin position="13"/>
        <end position="18"/>
    </location>
    <ligand>
        <name>NADP(+)</name>
        <dbReference type="ChEBI" id="CHEBI:58349"/>
    </ligand>
</feature>
<evidence type="ECO:0000313" key="10">
    <source>
        <dbReference type="Proteomes" id="UP001239782"/>
    </source>
</evidence>
<protein>
    <recommendedName>
        <fullName evidence="4 5">Pyrroline-5-carboxylate reductase</fullName>
        <shortName evidence="4">P5C reductase</shortName>
        <shortName evidence="4">P5CR</shortName>
        <ecNumber evidence="4 5">1.5.1.2</ecNumber>
    </recommendedName>
    <alternativeName>
        <fullName evidence="4">PCA reductase</fullName>
    </alternativeName>
</protein>
<dbReference type="KEGG" id="plei:Q9312_11755"/>
<comment type="catalytic activity">
    <reaction evidence="4">
        <text>L-proline + NADP(+) = (S)-1-pyrroline-5-carboxylate + NADPH + 2 H(+)</text>
        <dbReference type="Rhea" id="RHEA:14109"/>
        <dbReference type="ChEBI" id="CHEBI:15378"/>
        <dbReference type="ChEBI" id="CHEBI:17388"/>
        <dbReference type="ChEBI" id="CHEBI:57783"/>
        <dbReference type="ChEBI" id="CHEBI:58349"/>
        <dbReference type="ChEBI" id="CHEBI:60039"/>
        <dbReference type="EC" id="1.5.1.2"/>
    </reaction>
</comment>
<comment type="similarity">
    <text evidence="1 4">Belongs to the pyrroline-5-carboxylate reductase family.</text>
</comment>
<feature type="domain" description="Pyrroline-5-carboxylate reductase dimerisation" evidence="8">
    <location>
        <begin position="165"/>
        <end position="270"/>
    </location>
</feature>
<sequence>MTVSLEQSTIGFIGAGNMAGAIARGLVKKGHDPQRIIMSNRSSGKLEALQQELGIRITTNNQDVCRSANVVLLSVKPQMMKDALAGLDFTSVDCAISVAAGLPVAKLIEFTAEQVAIIRSMPNTPSIELCGATGLYASQSVREQHQRAAEYVFGAVGEFAWVDDEGLMDTVTALAGSSPAYFFRFMETLIDAGVKQGMDQDTARKLVVQSALGAATLIKNHPDIAISERRIQVTSPNGTTAAALDSLEESGIATMAEAAVNAAVKRGKELSQS</sequence>
<evidence type="ECO:0000256" key="6">
    <source>
        <dbReference type="PIRSR" id="PIRSR000193-1"/>
    </source>
</evidence>
<evidence type="ECO:0000313" key="9">
    <source>
        <dbReference type="EMBL" id="WMS85893.1"/>
    </source>
</evidence>
<dbReference type="InterPro" id="IPR036291">
    <property type="entry name" value="NAD(P)-bd_dom_sf"/>
</dbReference>
<reference evidence="9 10" key="1">
    <citation type="submission" date="2023-08" db="EMBL/GenBank/DDBJ databases">
        <title>Pleionea litopenaei sp. nov., isolated from stomach of juvenile Litopenaeus vannamei.</title>
        <authorList>
            <person name="Rho A.M."/>
            <person name="Hwang C.Y."/>
        </authorList>
    </citation>
    <scope>NUCLEOTIDE SEQUENCE [LARGE SCALE GENOMIC DNA]</scope>
    <source>
        <strain evidence="9 10">HL-JVS1</strain>
    </source>
</reference>
<keyword evidence="10" id="KW-1185">Reference proteome</keyword>
<keyword evidence="4" id="KW-0641">Proline biosynthesis</keyword>
<dbReference type="InterPro" id="IPR029036">
    <property type="entry name" value="P5CR_dimer"/>
</dbReference>
<dbReference type="InterPro" id="IPR008927">
    <property type="entry name" value="6-PGluconate_DH-like_C_sf"/>
</dbReference>
<dbReference type="EC" id="1.5.1.2" evidence="4 5"/>
<accession>A0AA51RQP6</accession>
<comment type="function">
    <text evidence="4">Catalyzes the reduction of 1-pyrroline-5-carboxylate (PCA) to L-proline.</text>
</comment>
<name>A0AA51RQP6_9GAMM</name>
<dbReference type="Pfam" id="PF14748">
    <property type="entry name" value="P5CR_dimer"/>
    <property type="match status" value="1"/>
</dbReference>
<dbReference type="EMBL" id="CP133548">
    <property type="protein sequence ID" value="WMS85893.1"/>
    <property type="molecule type" value="Genomic_DNA"/>
</dbReference>
<keyword evidence="4" id="KW-0028">Amino-acid biosynthesis</keyword>
<dbReference type="HAMAP" id="MF_01925">
    <property type="entry name" value="P5C_reductase"/>
    <property type="match status" value="1"/>
</dbReference>
<dbReference type="NCBIfam" id="TIGR00112">
    <property type="entry name" value="proC"/>
    <property type="match status" value="1"/>
</dbReference>
<dbReference type="Pfam" id="PF03807">
    <property type="entry name" value="F420_oxidored"/>
    <property type="match status" value="1"/>
</dbReference>
<keyword evidence="2 4" id="KW-0521">NADP</keyword>
<gene>
    <name evidence="4 9" type="primary">proC</name>
    <name evidence="9" type="ORF">Q9312_11755</name>
</gene>
<evidence type="ECO:0000256" key="3">
    <source>
        <dbReference type="ARBA" id="ARBA00023002"/>
    </source>
</evidence>
<dbReference type="InterPro" id="IPR028939">
    <property type="entry name" value="P5C_Rdtase_cat_N"/>
</dbReference>
<keyword evidence="3 4" id="KW-0560">Oxidoreductase</keyword>
<dbReference type="PIRSF" id="PIRSF000193">
    <property type="entry name" value="Pyrrol-5-carb_rd"/>
    <property type="match status" value="1"/>
</dbReference>
<comment type="catalytic activity">
    <reaction evidence="4">
        <text>L-proline + NAD(+) = (S)-1-pyrroline-5-carboxylate + NADH + 2 H(+)</text>
        <dbReference type="Rhea" id="RHEA:14105"/>
        <dbReference type="ChEBI" id="CHEBI:15378"/>
        <dbReference type="ChEBI" id="CHEBI:17388"/>
        <dbReference type="ChEBI" id="CHEBI:57540"/>
        <dbReference type="ChEBI" id="CHEBI:57945"/>
        <dbReference type="ChEBI" id="CHEBI:60039"/>
        <dbReference type="EC" id="1.5.1.2"/>
    </reaction>
</comment>
<evidence type="ECO:0000259" key="8">
    <source>
        <dbReference type="Pfam" id="PF14748"/>
    </source>
</evidence>
<feature type="binding site" evidence="6">
    <location>
        <position position="61"/>
    </location>
    <ligand>
        <name>NADPH</name>
        <dbReference type="ChEBI" id="CHEBI:57783"/>
    </ligand>
</feature>
<dbReference type="GO" id="GO:0055129">
    <property type="term" value="P:L-proline biosynthetic process"/>
    <property type="evidence" value="ECO:0007669"/>
    <property type="project" value="UniProtKB-UniRule"/>
</dbReference>
<dbReference type="Gene3D" id="3.40.50.720">
    <property type="entry name" value="NAD(P)-binding Rossmann-like Domain"/>
    <property type="match status" value="1"/>
</dbReference>
<evidence type="ECO:0000256" key="1">
    <source>
        <dbReference type="ARBA" id="ARBA00005525"/>
    </source>
</evidence>
<dbReference type="PANTHER" id="PTHR11645:SF0">
    <property type="entry name" value="PYRROLINE-5-CARBOXYLATE REDUCTASE 3"/>
    <property type="match status" value="1"/>
</dbReference>
<comment type="pathway">
    <text evidence="4">Amino-acid biosynthesis; L-proline biosynthesis; L-proline from L-glutamate 5-semialdehyde: step 1/1.</text>
</comment>
<dbReference type="InterPro" id="IPR000304">
    <property type="entry name" value="Pyrroline-COOH_reductase"/>
</dbReference>
<evidence type="ECO:0000256" key="5">
    <source>
        <dbReference type="NCBIfam" id="TIGR00112"/>
    </source>
</evidence>
<evidence type="ECO:0000259" key="7">
    <source>
        <dbReference type="Pfam" id="PF03807"/>
    </source>
</evidence>
<dbReference type="SUPFAM" id="SSF48179">
    <property type="entry name" value="6-phosphogluconate dehydrogenase C-terminal domain-like"/>
    <property type="match status" value="1"/>
</dbReference>
<evidence type="ECO:0000256" key="4">
    <source>
        <dbReference type="HAMAP-Rule" id="MF_01925"/>
    </source>
</evidence>
<dbReference type="GO" id="GO:0004735">
    <property type="term" value="F:pyrroline-5-carboxylate reductase activity"/>
    <property type="evidence" value="ECO:0007669"/>
    <property type="project" value="UniProtKB-UniRule"/>
</dbReference>
<dbReference type="Gene3D" id="1.10.3730.10">
    <property type="entry name" value="ProC C-terminal domain-like"/>
    <property type="match status" value="1"/>
</dbReference>
<dbReference type="SUPFAM" id="SSF51735">
    <property type="entry name" value="NAD(P)-binding Rossmann-fold domains"/>
    <property type="match status" value="1"/>
</dbReference>
<proteinExistence type="inferred from homology"/>
<organism evidence="9 10">
    <name type="scientific">Pleionea litopenaei</name>
    <dbReference type="NCBI Taxonomy" id="3070815"/>
    <lineage>
        <taxon>Bacteria</taxon>
        <taxon>Pseudomonadati</taxon>
        <taxon>Pseudomonadota</taxon>
        <taxon>Gammaproteobacteria</taxon>
        <taxon>Oceanospirillales</taxon>
        <taxon>Pleioneaceae</taxon>
        <taxon>Pleionea</taxon>
    </lineage>
</organism>
<comment type="subcellular location">
    <subcellularLocation>
        <location evidence="4">Cytoplasm</location>
    </subcellularLocation>
</comment>
<dbReference type="PANTHER" id="PTHR11645">
    <property type="entry name" value="PYRROLINE-5-CARBOXYLATE REDUCTASE"/>
    <property type="match status" value="1"/>
</dbReference>
<dbReference type="RefSeq" id="WP_309201045.1">
    <property type="nucleotide sequence ID" value="NZ_CP133548.1"/>
</dbReference>
<evidence type="ECO:0000256" key="2">
    <source>
        <dbReference type="ARBA" id="ARBA00022857"/>
    </source>
</evidence>
<dbReference type="GO" id="GO:0005737">
    <property type="term" value="C:cytoplasm"/>
    <property type="evidence" value="ECO:0007669"/>
    <property type="project" value="UniProtKB-SubCell"/>
</dbReference>
<dbReference type="AlphaFoldDB" id="A0AA51RQP6"/>
<dbReference type="FunFam" id="1.10.3730.10:FF:000001">
    <property type="entry name" value="Pyrroline-5-carboxylate reductase"/>
    <property type="match status" value="1"/>
</dbReference>
<keyword evidence="4" id="KW-0963">Cytoplasm</keyword>
<dbReference type="Proteomes" id="UP001239782">
    <property type="component" value="Chromosome"/>
</dbReference>